<dbReference type="PROSITE" id="PS50943">
    <property type="entry name" value="HTH_CROC1"/>
    <property type="match status" value="1"/>
</dbReference>
<sequence>MSTVAEVLGHNVKRLRQERGWTLDDLARAGHTRGHKWNTGRISKIERGNTAPTIELLLVLALSFEVPPVELLRTEEEVELGEGEFVTGQALVDVFTGRTTELEVRDVPGAEDRLKKQLLGVTVDMQEVQQITGETFNFRQHEAARKAYGLTDERAAKKLGMTDNQLLGWSLRLWGKVLSQEVEERAGQDATAQKKGHVTRALVKELADATGKR</sequence>
<proteinExistence type="predicted"/>
<dbReference type="AlphaFoldDB" id="A0A917M1B9"/>
<dbReference type="InterPro" id="IPR010982">
    <property type="entry name" value="Lambda_DNA-bd_dom_sf"/>
</dbReference>
<dbReference type="SUPFAM" id="SSF47413">
    <property type="entry name" value="lambda repressor-like DNA-binding domains"/>
    <property type="match status" value="1"/>
</dbReference>
<dbReference type="Pfam" id="PF12844">
    <property type="entry name" value="HTH_19"/>
    <property type="match status" value="1"/>
</dbReference>
<feature type="domain" description="HTH cro/C1-type" evidence="1">
    <location>
        <begin position="12"/>
        <end position="71"/>
    </location>
</feature>
<dbReference type="RefSeq" id="WP_188540135.1">
    <property type="nucleotide sequence ID" value="NZ_BMEQ01000038.1"/>
</dbReference>
<accession>A0A917M1B9</accession>
<comment type="caution">
    <text evidence="2">The sequence shown here is derived from an EMBL/GenBank/DDBJ whole genome shotgun (WGS) entry which is preliminary data.</text>
</comment>
<dbReference type="Gene3D" id="1.10.260.40">
    <property type="entry name" value="lambda repressor-like DNA-binding domains"/>
    <property type="match status" value="1"/>
</dbReference>
<reference evidence="2" key="1">
    <citation type="journal article" date="2014" name="Int. J. Syst. Evol. Microbiol.">
        <title>Complete genome sequence of Corynebacterium casei LMG S-19264T (=DSM 44701T), isolated from a smear-ripened cheese.</title>
        <authorList>
            <consortium name="US DOE Joint Genome Institute (JGI-PGF)"/>
            <person name="Walter F."/>
            <person name="Albersmeier A."/>
            <person name="Kalinowski J."/>
            <person name="Ruckert C."/>
        </authorList>
    </citation>
    <scope>NUCLEOTIDE SEQUENCE</scope>
    <source>
        <strain evidence="2">CGMCC 1.12187</strain>
    </source>
</reference>
<dbReference type="GO" id="GO:0003677">
    <property type="term" value="F:DNA binding"/>
    <property type="evidence" value="ECO:0007669"/>
    <property type="project" value="InterPro"/>
</dbReference>
<organism evidence="2 3">
    <name type="scientific">Kocuria dechangensis</name>
    <dbReference type="NCBI Taxonomy" id="1176249"/>
    <lineage>
        <taxon>Bacteria</taxon>
        <taxon>Bacillati</taxon>
        <taxon>Actinomycetota</taxon>
        <taxon>Actinomycetes</taxon>
        <taxon>Micrococcales</taxon>
        <taxon>Micrococcaceae</taxon>
        <taxon>Kocuria</taxon>
    </lineage>
</organism>
<dbReference type="SMART" id="SM00530">
    <property type="entry name" value="HTH_XRE"/>
    <property type="match status" value="1"/>
</dbReference>
<dbReference type="EMBL" id="BMEQ01000038">
    <property type="protein sequence ID" value="GGG70271.1"/>
    <property type="molecule type" value="Genomic_DNA"/>
</dbReference>
<dbReference type="Proteomes" id="UP000638848">
    <property type="component" value="Unassembled WGS sequence"/>
</dbReference>
<dbReference type="InterPro" id="IPR001387">
    <property type="entry name" value="Cro/C1-type_HTH"/>
</dbReference>
<name>A0A917M1B9_9MICC</name>
<protein>
    <recommendedName>
        <fullName evidence="1">HTH cro/C1-type domain-containing protein</fullName>
    </recommendedName>
</protein>
<reference evidence="2" key="2">
    <citation type="submission" date="2020-09" db="EMBL/GenBank/DDBJ databases">
        <authorList>
            <person name="Sun Q."/>
            <person name="Zhou Y."/>
        </authorList>
    </citation>
    <scope>NUCLEOTIDE SEQUENCE</scope>
    <source>
        <strain evidence="2">CGMCC 1.12187</strain>
    </source>
</reference>
<evidence type="ECO:0000313" key="3">
    <source>
        <dbReference type="Proteomes" id="UP000638848"/>
    </source>
</evidence>
<evidence type="ECO:0000313" key="2">
    <source>
        <dbReference type="EMBL" id="GGG70271.1"/>
    </source>
</evidence>
<evidence type="ECO:0000259" key="1">
    <source>
        <dbReference type="PROSITE" id="PS50943"/>
    </source>
</evidence>
<keyword evidence="3" id="KW-1185">Reference proteome</keyword>
<gene>
    <name evidence="2" type="ORF">GCM10011374_38500</name>
</gene>
<dbReference type="CDD" id="cd00093">
    <property type="entry name" value="HTH_XRE"/>
    <property type="match status" value="1"/>
</dbReference>